<comment type="caution">
    <text evidence="2">The sequence shown here is derived from an EMBL/GenBank/DDBJ whole genome shotgun (WGS) entry which is preliminary data.</text>
</comment>
<keyword evidence="1" id="KW-1133">Transmembrane helix</keyword>
<dbReference type="EMBL" id="VAJM01000001">
    <property type="protein sequence ID" value="TLM96668.1"/>
    <property type="molecule type" value="Genomic_DNA"/>
</dbReference>
<feature type="transmembrane region" description="Helical" evidence="1">
    <location>
        <begin position="243"/>
        <end position="262"/>
    </location>
</feature>
<gene>
    <name evidence="2" type="ORF">FDY95_01345</name>
</gene>
<feature type="transmembrane region" description="Helical" evidence="1">
    <location>
        <begin position="21"/>
        <end position="41"/>
    </location>
</feature>
<organism evidence="2 3">
    <name type="scientific">Hymenobacter jeollabukensis</name>
    <dbReference type="NCBI Taxonomy" id="2025313"/>
    <lineage>
        <taxon>Bacteria</taxon>
        <taxon>Pseudomonadati</taxon>
        <taxon>Bacteroidota</taxon>
        <taxon>Cytophagia</taxon>
        <taxon>Cytophagales</taxon>
        <taxon>Hymenobacteraceae</taxon>
        <taxon>Hymenobacter</taxon>
    </lineage>
</organism>
<keyword evidence="1" id="KW-0472">Membrane</keyword>
<feature type="transmembrane region" description="Helical" evidence="1">
    <location>
        <begin position="83"/>
        <end position="100"/>
    </location>
</feature>
<dbReference type="OrthoDB" id="884510at2"/>
<name>A0A5R8WVZ0_9BACT</name>
<dbReference type="RefSeq" id="WP_138074923.1">
    <property type="nucleotide sequence ID" value="NZ_VAJM01000001.1"/>
</dbReference>
<evidence type="ECO:0000313" key="2">
    <source>
        <dbReference type="EMBL" id="TLM96668.1"/>
    </source>
</evidence>
<proteinExistence type="predicted"/>
<evidence type="ECO:0000313" key="3">
    <source>
        <dbReference type="Proteomes" id="UP000305517"/>
    </source>
</evidence>
<feature type="transmembrane region" description="Helical" evidence="1">
    <location>
        <begin position="274"/>
        <end position="301"/>
    </location>
</feature>
<feature type="transmembrane region" description="Helical" evidence="1">
    <location>
        <begin position="212"/>
        <end position="237"/>
    </location>
</feature>
<dbReference type="AlphaFoldDB" id="A0A5R8WVZ0"/>
<dbReference type="Proteomes" id="UP000305517">
    <property type="component" value="Unassembled WGS sequence"/>
</dbReference>
<sequence>MKDYLLLRLRTQTRQWAELGWWRAALLLVLLAAAGRQLWLVLATQPAAQWAVPPLLALAVVGGHRQRADLTFLQLTAPQYRRWLMGEYVVLGLLGAAWLLPFGYWWSALLTVLLPPLAVLLPPAAERTARTRRSLVRAEAFEWVSGLRRRTGWLLWLVLLAVAVWQREQSAAPALCLVAWLLLVTSFYDVPEPVEMLLSAARSPGQWLRGRLGWAVLYFGLTAAPFLVLLGLGAASWGGAAALLLWCLTVLTLVILAKYTFYPHVTIMRYAQGAVVALGFLILVHSVYAALLAAALVGLVWRSRYRLRTYRYD</sequence>
<keyword evidence="1" id="KW-0812">Transmembrane</keyword>
<protein>
    <submittedName>
        <fullName evidence="2">Uncharacterized protein</fullName>
    </submittedName>
</protein>
<evidence type="ECO:0000256" key="1">
    <source>
        <dbReference type="SAM" id="Phobius"/>
    </source>
</evidence>
<keyword evidence="3" id="KW-1185">Reference proteome</keyword>
<accession>A0A5R8WVZ0</accession>
<reference evidence="2 3" key="1">
    <citation type="submission" date="2019-05" db="EMBL/GenBank/DDBJ databases">
        <title>Hymenobacter edaphi sp. nov., isolated from abandoned arsenic-contaminated farmland soil.</title>
        <authorList>
            <person name="Nie L."/>
        </authorList>
    </citation>
    <scope>NUCLEOTIDE SEQUENCE [LARGE SCALE GENOMIC DNA]</scope>
    <source>
        <strain evidence="2 3">1-3-3-8</strain>
    </source>
</reference>
<feature type="transmembrane region" description="Helical" evidence="1">
    <location>
        <begin position="47"/>
        <end position="63"/>
    </location>
</feature>